<protein>
    <submittedName>
        <fullName evidence="1">Uncharacterized protein</fullName>
    </submittedName>
</protein>
<accession>A0A6C0L9N0</accession>
<name>A0A6C0L9N0_9ZZZZ</name>
<organism evidence="1">
    <name type="scientific">viral metagenome</name>
    <dbReference type="NCBI Taxonomy" id="1070528"/>
    <lineage>
        <taxon>unclassified sequences</taxon>
        <taxon>metagenomes</taxon>
        <taxon>organismal metagenomes</taxon>
    </lineage>
</organism>
<dbReference type="EMBL" id="MN740439">
    <property type="protein sequence ID" value="QHU26378.1"/>
    <property type="molecule type" value="Genomic_DNA"/>
</dbReference>
<sequence length="179" mass="20054">MPISSLVDISLASVFQDLPYLVASDGLYADVSGYGSPTKEYVGTVVLKVCTYEKDGLLKESRLLNKMNHLPPCSLPCKYCSEASSEGEDRCPLCLRVCKAAWTKKVYSVKMNVTATGEIIIDELGEIGNTLYSFLAPRILKLVNIYEETHEYTEQVFADAQKKKEDKKNLRRRNTDESP</sequence>
<dbReference type="AlphaFoldDB" id="A0A6C0L9N0"/>
<evidence type="ECO:0000313" key="1">
    <source>
        <dbReference type="EMBL" id="QHU26378.1"/>
    </source>
</evidence>
<proteinExistence type="predicted"/>
<reference evidence="1" key="1">
    <citation type="journal article" date="2020" name="Nature">
        <title>Giant virus diversity and host interactions through global metagenomics.</title>
        <authorList>
            <person name="Schulz F."/>
            <person name="Roux S."/>
            <person name="Paez-Espino D."/>
            <person name="Jungbluth S."/>
            <person name="Walsh D.A."/>
            <person name="Denef V.J."/>
            <person name="McMahon K.D."/>
            <person name="Konstantinidis K.T."/>
            <person name="Eloe-Fadrosh E.A."/>
            <person name="Kyrpides N.C."/>
            <person name="Woyke T."/>
        </authorList>
    </citation>
    <scope>NUCLEOTIDE SEQUENCE</scope>
    <source>
        <strain evidence="1">GVMAG-M-3300027759-16</strain>
    </source>
</reference>